<keyword evidence="5" id="KW-0125">Carotenoid biosynthesis</keyword>
<dbReference type="CDD" id="cd02522">
    <property type="entry name" value="GT_2_like_a"/>
    <property type="match status" value="1"/>
</dbReference>
<dbReference type="Pfam" id="PF09837">
    <property type="entry name" value="DUF2064"/>
    <property type="match status" value="1"/>
</dbReference>
<keyword evidence="2" id="KW-1003">Cell membrane</keyword>
<evidence type="ECO:0000256" key="9">
    <source>
        <dbReference type="ARBA" id="ARBA00038120"/>
    </source>
</evidence>
<evidence type="ECO:0000256" key="2">
    <source>
        <dbReference type="ARBA" id="ARBA00022475"/>
    </source>
</evidence>
<dbReference type="Pfam" id="PF00535">
    <property type="entry name" value="Glycos_transf_2"/>
    <property type="match status" value="1"/>
</dbReference>
<evidence type="ECO:0000256" key="1">
    <source>
        <dbReference type="ARBA" id="ARBA00004236"/>
    </source>
</evidence>
<dbReference type="InterPro" id="IPR001173">
    <property type="entry name" value="Glyco_trans_2-like"/>
</dbReference>
<dbReference type="NCBIfam" id="TIGR04283">
    <property type="entry name" value="glyco_like_mftF"/>
    <property type="match status" value="1"/>
</dbReference>
<evidence type="ECO:0000256" key="8">
    <source>
        <dbReference type="ARBA" id="ARBA00037904"/>
    </source>
</evidence>
<dbReference type="PANTHER" id="PTHR43646:SF2">
    <property type="entry name" value="GLYCOSYLTRANSFERASE 2-LIKE DOMAIN-CONTAINING PROTEIN"/>
    <property type="match status" value="1"/>
</dbReference>
<evidence type="ECO:0000256" key="5">
    <source>
        <dbReference type="ARBA" id="ARBA00022746"/>
    </source>
</evidence>
<comment type="function">
    <text evidence="7">Catalyzes the glycosylation of 4,4'-diaponeurosporenoate, i.e. the esterification of glucose at the C1'' position with the carboxyl group of 4,4'-diaponeurosporenic acid, to form glycosyl-4,4'-diaponeurosporenoate. This is a step in the biosynthesis of staphyloxanthin, an orange pigment present in most staphylococci strains.</text>
</comment>
<comment type="pathway">
    <text evidence="8">Carotenoid biosynthesis; staphyloxanthin biosynthesis; staphyloxanthin from farnesyl diphosphate: step 4/5.</text>
</comment>
<dbReference type="GO" id="GO:0016117">
    <property type="term" value="P:carotenoid biosynthetic process"/>
    <property type="evidence" value="ECO:0007669"/>
    <property type="project" value="UniProtKB-KW"/>
</dbReference>
<sequence length="446" mass="51208">MKREAVILFTRVPYPGITKTRLMPVYSGKECAELHACFLRDIYKECKKTGRTVFVCYTGLGQEKLLKKILPNVKDEELMLQQGNDLGARMGNAIQKVLESGYDSCVLMGSDVPELKAAQTEEAFAGLKEADTVFIPTVDEGYCLVGMKSYIPEAFQNQAYGSGSVLEHTIRAVKEAGYQTKIFGAVNDIDMPEDLLGLKERMRKNCVKAEDSYTYRYMKKHPKISVIIPVYNEETTIVKLQEQLKKLPDCEIIFVDGGSLDRTVELIEGKYKVLTGAKGRAAQMNLGAKKSAGDILFFLHADSELPDNPMSEIRRVMRQYRWGCFGIAFHEKHFFLWTCQVISNHRIKDRKVVFGDQGIFIDRDLFFEIGMYPELPIMEDYQFSLTLKERGEAIGTTRHHIYSSSRRFKGNTMTKLRIMWKMNRLRKMYRDGVDIEIISRMYKDIR</sequence>
<dbReference type="NCBIfam" id="TIGR04282">
    <property type="entry name" value="glyco_like_cofC"/>
    <property type="match status" value="1"/>
</dbReference>
<dbReference type="Proteomes" id="UP000295710">
    <property type="component" value="Unassembled WGS sequence"/>
</dbReference>
<evidence type="ECO:0000259" key="11">
    <source>
        <dbReference type="Pfam" id="PF00535"/>
    </source>
</evidence>
<dbReference type="InterPro" id="IPR026461">
    <property type="entry name" value="Trfase_2_rSAM/seldom_assoc"/>
</dbReference>
<dbReference type="GO" id="GO:0005886">
    <property type="term" value="C:plasma membrane"/>
    <property type="evidence" value="ECO:0007669"/>
    <property type="project" value="UniProtKB-SubCell"/>
</dbReference>
<reference evidence="12 13" key="1">
    <citation type="journal article" date="2016" name="Nat. Microbiol.">
        <title>The Mouse Intestinal Bacterial Collection (miBC) provides host-specific insight into cultured diversity and functional potential of the gut microbiota.</title>
        <authorList>
            <person name="Lagkouvardos I."/>
            <person name="Pukall R."/>
            <person name="Abt B."/>
            <person name="Foesel B.U."/>
            <person name="Meier-Kolthoff J.P."/>
            <person name="Kumar N."/>
            <person name="Bresciani A."/>
            <person name="Martinez I."/>
            <person name="Just S."/>
            <person name="Ziegler C."/>
            <person name="Brugiroux S."/>
            <person name="Garzetti D."/>
            <person name="Wenning M."/>
            <person name="Bui T.P."/>
            <person name="Wang J."/>
            <person name="Hugenholtz F."/>
            <person name="Plugge C.M."/>
            <person name="Peterson D.A."/>
            <person name="Hornef M.W."/>
            <person name="Baines J.F."/>
            <person name="Smidt H."/>
            <person name="Walter J."/>
            <person name="Kristiansen K."/>
            <person name="Nielsen H.B."/>
            <person name="Haller D."/>
            <person name="Overmann J."/>
            <person name="Stecher B."/>
            <person name="Clavel T."/>
        </authorList>
    </citation>
    <scope>NUCLEOTIDE SEQUENCE [LARGE SCALE GENOMIC DNA]</scope>
    <source>
        <strain evidence="12 13">DSM 28560</strain>
    </source>
</reference>
<dbReference type="SUPFAM" id="SSF53448">
    <property type="entry name" value="Nucleotide-diphospho-sugar transferases"/>
    <property type="match status" value="2"/>
</dbReference>
<dbReference type="Gene3D" id="3.90.550.10">
    <property type="entry name" value="Spore Coat Polysaccharide Biosynthesis Protein SpsA, Chain A"/>
    <property type="match status" value="1"/>
</dbReference>
<dbReference type="RefSeq" id="WP_132277645.1">
    <property type="nucleotide sequence ID" value="NZ_JAOBST010000002.1"/>
</dbReference>
<keyword evidence="13" id="KW-1185">Reference proteome</keyword>
<evidence type="ECO:0000313" key="12">
    <source>
        <dbReference type="EMBL" id="TDA21678.1"/>
    </source>
</evidence>
<evidence type="ECO:0000313" key="13">
    <source>
        <dbReference type="Proteomes" id="UP000295710"/>
    </source>
</evidence>
<proteinExistence type="inferred from homology"/>
<evidence type="ECO:0000256" key="7">
    <source>
        <dbReference type="ARBA" id="ARBA00037281"/>
    </source>
</evidence>
<accession>A0A4R4FE87</accession>
<name>A0A4R4FE87_9FIRM</name>
<keyword evidence="4" id="KW-0808">Transferase</keyword>
<evidence type="ECO:0000256" key="6">
    <source>
        <dbReference type="ARBA" id="ARBA00023136"/>
    </source>
</evidence>
<feature type="domain" description="Glycosyltransferase 2-like" evidence="11">
    <location>
        <begin position="225"/>
        <end position="313"/>
    </location>
</feature>
<dbReference type="GO" id="GO:0016757">
    <property type="term" value="F:glycosyltransferase activity"/>
    <property type="evidence" value="ECO:0007669"/>
    <property type="project" value="UniProtKB-KW"/>
</dbReference>
<evidence type="ECO:0000256" key="4">
    <source>
        <dbReference type="ARBA" id="ARBA00022679"/>
    </source>
</evidence>
<evidence type="ECO:0000256" key="10">
    <source>
        <dbReference type="ARBA" id="ARBA00040345"/>
    </source>
</evidence>
<comment type="subcellular location">
    <subcellularLocation>
        <location evidence="1">Cell membrane</location>
    </subcellularLocation>
</comment>
<dbReference type="InterPro" id="IPR029044">
    <property type="entry name" value="Nucleotide-diphossugar_trans"/>
</dbReference>
<dbReference type="InterPro" id="IPR018641">
    <property type="entry name" value="Trfase_1_rSAM/seldom-assoc"/>
</dbReference>
<dbReference type="EMBL" id="SMMX01000007">
    <property type="protein sequence ID" value="TDA21678.1"/>
    <property type="molecule type" value="Genomic_DNA"/>
</dbReference>
<keyword evidence="3" id="KW-0328">Glycosyltransferase</keyword>
<keyword evidence="6" id="KW-0472">Membrane</keyword>
<comment type="caution">
    <text evidence="12">The sequence shown here is derived from an EMBL/GenBank/DDBJ whole genome shotgun (WGS) entry which is preliminary data.</text>
</comment>
<gene>
    <name evidence="12" type="ORF">E1963_10075</name>
</gene>
<dbReference type="PANTHER" id="PTHR43646">
    <property type="entry name" value="GLYCOSYLTRANSFERASE"/>
    <property type="match status" value="1"/>
</dbReference>
<comment type="similarity">
    <text evidence="9">Belongs to the glycosyltransferase 2 family. CrtQ subfamily.</text>
</comment>
<protein>
    <recommendedName>
        <fullName evidence="10">4,4'-diaponeurosporenoate glycosyltransferase</fullName>
    </recommendedName>
</protein>
<organism evidence="12 13">
    <name type="scientific">Extibacter muris</name>
    <dbReference type="NCBI Taxonomy" id="1796622"/>
    <lineage>
        <taxon>Bacteria</taxon>
        <taxon>Bacillati</taxon>
        <taxon>Bacillota</taxon>
        <taxon>Clostridia</taxon>
        <taxon>Lachnospirales</taxon>
        <taxon>Lachnospiraceae</taxon>
        <taxon>Extibacter</taxon>
    </lineage>
</organism>
<dbReference type="AlphaFoldDB" id="A0A4R4FE87"/>
<evidence type="ECO:0000256" key="3">
    <source>
        <dbReference type="ARBA" id="ARBA00022676"/>
    </source>
</evidence>